<dbReference type="InterPro" id="IPR045864">
    <property type="entry name" value="aa-tRNA-synth_II/BPL/LPL"/>
</dbReference>
<evidence type="ECO:0000313" key="4">
    <source>
        <dbReference type="Proteomes" id="UP000255091"/>
    </source>
</evidence>
<dbReference type="GO" id="GO:0009249">
    <property type="term" value="P:protein lipoylation"/>
    <property type="evidence" value="ECO:0007669"/>
    <property type="project" value="UniProtKB-ARBA"/>
</dbReference>
<dbReference type="EC" id="6.3.4.15" evidence="3"/>
<dbReference type="EMBL" id="UHAP01000001">
    <property type="protein sequence ID" value="SUK47650.1"/>
    <property type="molecule type" value="Genomic_DNA"/>
</dbReference>
<dbReference type="CDD" id="cd16442">
    <property type="entry name" value="BPL"/>
    <property type="match status" value="1"/>
</dbReference>
<dbReference type="PANTHER" id="PTHR12835">
    <property type="entry name" value="BIOTIN PROTEIN LIGASE"/>
    <property type="match status" value="1"/>
</dbReference>
<reference evidence="3 4" key="1">
    <citation type="submission" date="2018-06" db="EMBL/GenBank/DDBJ databases">
        <authorList>
            <consortium name="Pathogen Informatics"/>
            <person name="Doyle S."/>
        </authorList>
    </citation>
    <scope>NUCLEOTIDE SEQUENCE [LARGE SCALE GENOMIC DNA]</scope>
    <source>
        <strain evidence="3 4">NCTC6133</strain>
    </source>
</reference>
<proteinExistence type="predicted"/>
<dbReference type="SUPFAM" id="SSF55681">
    <property type="entry name" value="Class II aaRS and biotin synthetases"/>
    <property type="match status" value="1"/>
</dbReference>
<keyword evidence="1 3" id="KW-0436">Ligase</keyword>
<dbReference type="GO" id="GO:0004077">
    <property type="term" value="F:biotin--[biotin carboxyl-carrier protein] ligase activity"/>
    <property type="evidence" value="ECO:0007669"/>
    <property type="project" value="UniProtKB-EC"/>
</dbReference>
<dbReference type="PANTHER" id="PTHR12835:SF5">
    <property type="entry name" value="BIOTIN--PROTEIN LIGASE"/>
    <property type="match status" value="1"/>
</dbReference>
<dbReference type="Gene3D" id="1.10.10.10">
    <property type="entry name" value="Winged helix-like DNA-binding domain superfamily/Winged helix DNA-binding domain"/>
    <property type="match status" value="1"/>
</dbReference>
<protein>
    <submittedName>
        <fullName evidence="3">Biotin-protein ligase / Biotin operon repressor</fullName>
        <ecNumber evidence="3">6.3.4.15</ecNumber>
    </submittedName>
</protein>
<sequence length="201" mass="22866">MSKYSQDVLQLLYKNKPNYISGQSIAESLNISRTAVKKVIDQLKLEGCKIDSVNHKGHLLQQLPDIWYQGIIDQYTKSSALFDFSEVYDSIDSTQLAAKKSLVGNQSSFFILSDEQTKGRGRFNRHWSSSKGQGLWMSVVLRPNVAFSMISKFNLFIALGIRDAIQHFSQDEVKVKWPNDIYIDNGKLCGFLTEMVLIMMV</sequence>
<dbReference type="Pfam" id="PF08279">
    <property type="entry name" value="HTH_11"/>
    <property type="match status" value="1"/>
</dbReference>
<organism evidence="3 4">
    <name type="scientific">Staphylococcus aureus</name>
    <dbReference type="NCBI Taxonomy" id="1280"/>
    <lineage>
        <taxon>Bacteria</taxon>
        <taxon>Bacillati</taxon>
        <taxon>Bacillota</taxon>
        <taxon>Bacilli</taxon>
        <taxon>Bacillales</taxon>
        <taxon>Staphylococcaceae</taxon>
        <taxon>Staphylococcus</taxon>
    </lineage>
</organism>
<evidence type="ECO:0000256" key="1">
    <source>
        <dbReference type="ARBA" id="ARBA00022598"/>
    </source>
</evidence>
<dbReference type="AlphaFoldDB" id="A0A380DS04"/>
<evidence type="ECO:0000313" key="3">
    <source>
        <dbReference type="EMBL" id="SUK47650.1"/>
    </source>
</evidence>
<dbReference type="InterPro" id="IPR004408">
    <property type="entry name" value="Biotin_CoA_COase_ligase"/>
</dbReference>
<dbReference type="InterPro" id="IPR036388">
    <property type="entry name" value="WH-like_DNA-bd_sf"/>
</dbReference>
<dbReference type="SUPFAM" id="SSF46785">
    <property type="entry name" value="Winged helix' DNA-binding domain"/>
    <property type="match status" value="1"/>
</dbReference>
<dbReference type="InterPro" id="IPR036390">
    <property type="entry name" value="WH_DNA-bd_sf"/>
</dbReference>
<name>A0A380DS04_STAAU</name>
<dbReference type="NCBIfam" id="TIGR00121">
    <property type="entry name" value="birA_ligase"/>
    <property type="match status" value="1"/>
</dbReference>
<dbReference type="GO" id="GO:0005737">
    <property type="term" value="C:cytoplasm"/>
    <property type="evidence" value="ECO:0007669"/>
    <property type="project" value="TreeGrafter"/>
</dbReference>
<dbReference type="GO" id="GO:0016740">
    <property type="term" value="F:transferase activity"/>
    <property type="evidence" value="ECO:0007669"/>
    <property type="project" value="UniProtKB-ARBA"/>
</dbReference>
<accession>A0A380DS04</accession>
<feature type="domain" description="BPL/LPL catalytic" evidence="2">
    <location>
        <begin position="85"/>
        <end position="201"/>
    </location>
</feature>
<dbReference type="Pfam" id="PF03099">
    <property type="entry name" value="BPL_LplA_LipB"/>
    <property type="match status" value="1"/>
</dbReference>
<dbReference type="InterPro" id="IPR004143">
    <property type="entry name" value="BPL_LPL_catalytic"/>
</dbReference>
<evidence type="ECO:0000259" key="2">
    <source>
        <dbReference type="PROSITE" id="PS51733"/>
    </source>
</evidence>
<dbReference type="InterPro" id="IPR013196">
    <property type="entry name" value="HTH_11"/>
</dbReference>
<gene>
    <name evidence="3" type="primary">birA</name>
    <name evidence="3" type="ORF">NCTC6133_01880</name>
</gene>
<dbReference type="Gene3D" id="3.30.930.10">
    <property type="entry name" value="Bira Bifunctional Protein, Domain 2"/>
    <property type="match status" value="1"/>
</dbReference>
<dbReference type="Proteomes" id="UP000255091">
    <property type="component" value="Unassembled WGS sequence"/>
</dbReference>
<dbReference type="PROSITE" id="PS51733">
    <property type="entry name" value="BPL_LPL_CATALYTIC"/>
    <property type="match status" value="1"/>
</dbReference>